<dbReference type="Proteomes" id="UP001054837">
    <property type="component" value="Unassembled WGS sequence"/>
</dbReference>
<sequence>MSLHWTKKKAVKGNMSLWAEIFLDWGRGEEKEISLRHLSQFMFVQNRCENSITLPNQTQQDKSLCFRTKQNKGDPCMPHRPAHSCPNANYFSPTSQTDRKAMEPHWIRLWNRSPMIRLKQLMVRYTKIVPLNKEQEFRMFGLAIDADARQDNPTIFYS</sequence>
<comment type="caution">
    <text evidence="1">The sequence shown here is derived from an EMBL/GenBank/DDBJ whole genome shotgun (WGS) entry which is preliminary data.</text>
</comment>
<proteinExistence type="predicted"/>
<dbReference type="EMBL" id="BPLQ01015723">
    <property type="protein sequence ID" value="GIY90946.1"/>
    <property type="molecule type" value="Genomic_DNA"/>
</dbReference>
<reference evidence="1 2" key="1">
    <citation type="submission" date="2021-06" db="EMBL/GenBank/DDBJ databases">
        <title>Caerostris darwini draft genome.</title>
        <authorList>
            <person name="Kono N."/>
            <person name="Arakawa K."/>
        </authorList>
    </citation>
    <scope>NUCLEOTIDE SEQUENCE [LARGE SCALE GENOMIC DNA]</scope>
</reference>
<protein>
    <submittedName>
        <fullName evidence="1">Uncharacterized protein</fullName>
    </submittedName>
</protein>
<dbReference type="AlphaFoldDB" id="A0AAV4XAF1"/>
<name>A0AAV4XAF1_9ARAC</name>
<gene>
    <name evidence="1" type="ORF">CDAR_491461</name>
</gene>
<organism evidence="1 2">
    <name type="scientific">Caerostris darwini</name>
    <dbReference type="NCBI Taxonomy" id="1538125"/>
    <lineage>
        <taxon>Eukaryota</taxon>
        <taxon>Metazoa</taxon>
        <taxon>Ecdysozoa</taxon>
        <taxon>Arthropoda</taxon>
        <taxon>Chelicerata</taxon>
        <taxon>Arachnida</taxon>
        <taxon>Araneae</taxon>
        <taxon>Araneomorphae</taxon>
        <taxon>Entelegynae</taxon>
        <taxon>Araneoidea</taxon>
        <taxon>Araneidae</taxon>
        <taxon>Caerostris</taxon>
    </lineage>
</organism>
<accession>A0AAV4XAF1</accession>
<keyword evidence="2" id="KW-1185">Reference proteome</keyword>
<evidence type="ECO:0000313" key="1">
    <source>
        <dbReference type="EMBL" id="GIY90946.1"/>
    </source>
</evidence>
<evidence type="ECO:0000313" key="2">
    <source>
        <dbReference type="Proteomes" id="UP001054837"/>
    </source>
</evidence>